<organism evidence="2 3">
    <name type="scientific">Herpetosiphon gulosus</name>
    <dbReference type="NCBI Taxonomy" id="1973496"/>
    <lineage>
        <taxon>Bacteria</taxon>
        <taxon>Bacillati</taxon>
        <taxon>Chloroflexota</taxon>
        <taxon>Chloroflexia</taxon>
        <taxon>Herpetosiphonales</taxon>
        <taxon>Herpetosiphonaceae</taxon>
        <taxon>Herpetosiphon</taxon>
    </lineage>
</organism>
<name>A0ABP9X7P3_9CHLR</name>
<gene>
    <name evidence="2" type="ORF">Hgul01_05216</name>
</gene>
<keyword evidence="3" id="KW-1185">Reference proteome</keyword>
<feature type="transmembrane region" description="Helical" evidence="1">
    <location>
        <begin position="6"/>
        <end position="30"/>
    </location>
</feature>
<evidence type="ECO:0000256" key="1">
    <source>
        <dbReference type="SAM" id="Phobius"/>
    </source>
</evidence>
<sequence>MNANPIGWVCLGLAIGYLFVAIIALIVSVLPESDPPP</sequence>
<keyword evidence="1" id="KW-0812">Transmembrane</keyword>
<accession>A0ABP9X7P3</accession>
<protein>
    <submittedName>
        <fullName evidence="2">Uncharacterized protein</fullName>
    </submittedName>
</protein>
<reference evidence="2 3" key="1">
    <citation type="submission" date="2024-02" db="EMBL/GenBank/DDBJ databases">
        <title>Herpetosiphon gulosus NBRC 112829.</title>
        <authorList>
            <person name="Ichikawa N."/>
            <person name="Katano-Makiyama Y."/>
            <person name="Hidaka K."/>
        </authorList>
    </citation>
    <scope>NUCLEOTIDE SEQUENCE [LARGE SCALE GENOMIC DNA]</scope>
    <source>
        <strain evidence="2 3">NBRC 112829</strain>
    </source>
</reference>
<comment type="caution">
    <text evidence="2">The sequence shown here is derived from an EMBL/GenBank/DDBJ whole genome shotgun (WGS) entry which is preliminary data.</text>
</comment>
<keyword evidence="1" id="KW-1133">Transmembrane helix</keyword>
<evidence type="ECO:0000313" key="3">
    <source>
        <dbReference type="Proteomes" id="UP001428290"/>
    </source>
</evidence>
<dbReference type="Proteomes" id="UP001428290">
    <property type="component" value="Unassembled WGS sequence"/>
</dbReference>
<keyword evidence="1" id="KW-0472">Membrane</keyword>
<proteinExistence type="predicted"/>
<evidence type="ECO:0000313" key="2">
    <source>
        <dbReference type="EMBL" id="GAA5531391.1"/>
    </source>
</evidence>
<dbReference type="EMBL" id="BAABRU010000047">
    <property type="protein sequence ID" value="GAA5531391.1"/>
    <property type="molecule type" value="Genomic_DNA"/>
</dbReference>